<protein>
    <recommendedName>
        <fullName evidence="4">Outer membrane protein beta-barrel domain-containing protein</fullName>
    </recommendedName>
</protein>
<gene>
    <name evidence="2" type="ORF">VEZ01S_36_00220</name>
</gene>
<accession>U3B4R0</accession>
<evidence type="ECO:0000313" key="3">
    <source>
        <dbReference type="Proteomes" id="UP000016562"/>
    </source>
</evidence>
<name>U3B4R0_9VIBR</name>
<reference evidence="2 3" key="1">
    <citation type="submission" date="2013-09" db="EMBL/GenBank/DDBJ databases">
        <title>Whole genome shotgun sequence of Vibrio ezurae NBRC 102218.</title>
        <authorList>
            <person name="Yoshida I."/>
            <person name="Hosoyama A."/>
            <person name="Numata M."/>
            <person name="Hashimoto M."/>
            <person name="Hosoyama Y."/>
            <person name="Tsuchikane K."/>
            <person name="Noguchi M."/>
            <person name="Hirakata S."/>
            <person name="Ichikawa N."/>
            <person name="Ohji S."/>
            <person name="Yamazoe A."/>
            <person name="Fujita N."/>
        </authorList>
    </citation>
    <scope>NUCLEOTIDE SEQUENCE [LARGE SCALE GENOMIC DNA]</scope>
    <source>
        <strain evidence="2 3">NBRC 102218</strain>
    </source>
</reference>
<evidence type="ECO:0008006" key="4">
    <source>
        <dbReference type="Google" id="ProtNLM"/>
    </source>
</evidence>
<dbReference type="RefSeq" id="WP_021714140.1">
    <property type="nucleotide sequence ID" value="NZ_BATM01000036.1"/>
</dbReference>
<keyword evidence="1" id="KW-0732">Signal</keyword>
<dbReference type="Proteomes" id="UP000016562">
    <property type="component" value="Unassembled WGS sequence"/>
</dbReference>
<feature type="chain" id="PRO_5004638599" description="Outer membrane protein beta-barrel domain-containing protein" evidence="1">
    <location>
        <begin position="22"/>
        <end position="175"/>
    </location>
</feature>
<evidence type="ECO:0000313" key="2">
    <source>
        <dbReference type="EMBL" id="GAD80432.1"/>
    </source>
</evidence>
<sequence>MNTLPKIISILALLTSTSVLANTDWYVGGGTSHGSNVQGDTAIVELGYNGEIFGGSIYGGKGDAVIEQDTAKYNSDDGYFIGTEFEAGWKFHLGQDFTIKPYALIGYELQLIDEQAANDLLASGTARYGAGVHSTWKMFYLDVEVAEHRWEADKLEDRFGEYDESVATVTVGFTW</sequence>
<evidence type="ECO:0000256" key="1">
    <source>
        <dbReference type="SAM" id="SignalP"/>
    </source>
</evidence>
<dbReference type="AlphaFoldDB" id="U3B4R0"/>
<dbReference type="OrthoDB" id="5862605at2"/>
<organism evidence="2 3">
    <name type="scientific">Vibrio ezurae NBRC 102218</name>
    <dbReference type="NCBI Taxonomy" id="1219080"/>
    <lineage>
        <taxon>Bacteria</taxon>
        <taxon>Pseudomonadati</taxon>
        <taxon>Pseudomonadota</taxon>
        <taxon>Gammaproteobacteria</taxon>
        <taxon>Vibrionales</taxon>
        <taxon>Vibrionaceae</taxon>
        <taxon>Vibrio</taxon>
    </lineage>
</organism>
<keyword evidence="3" id="KW-1185">Reference proteome</keyword>
<proteinExistence type="predicted"/>
<feature type="signal peptide" evidence="1">
    <location>
        <begin position="1"/>
        <end position="21"/>
    </location>
</feature>
<comment type="caution">
    <text evidence="2">The sequence shown here is derived from an EMBL/GenBank/DDBJ whole genome shotgun (WGS) entry which is preliminary data.</text>
</comment>
<dbReference type="eggNOG" id="ENOG5031P5U">
    <property type="taxonomic scope" value="Bacteria"/>
</dbReference>
<dbReference type="EMBL" id="BATM01000036">
    <property type="protein sequence ID" value="GAD80432.1"/>
    <property type="molecule type" value="Genomic_DNA"/>
</dbReference>